<comment type="function">
    <text evidence="6">Specifically methylates the N7 position of a guanine in 16S rRNA.</text>
</comment>
<dbReference type="SUPFAM" id="SSF53335">
    <property type="entry name" value="S-adenosyl-L-methionine-dependent methyltransferases"/>
    <property type="match status" value="1"/>
</dbReference>
<dbReference type="AlphaFoldDB" id="A0A255HC71"/>
<feature type="binding site" evidence="6">
    <location>
        <position position="158"/>
    </location>
    <ligand>
        <name>S-adenosyl-L-methionine</name>
        <dbReference type="ChEBI" id="CHEBI:59789"/>
    </ligand>
</feature>
<accession>A0A255HC71</accession>
<keyword evidence="2 6" id="KW-0698">rRNA processing</keyword>
<comment type="caution">
    <text evidence="6">Lacks conserved residue(s) required for the propagation of feature annotation.</text>
</comment>
<feature type="binding site" evidence="6">
    <location>
        <begin position="145"/>
        <end position="146"/>
    </location>
    <ligand>
        <name>S-adenosyl-L-methionine</name>
        <dbReference type="ChEBI" id="CHEBI:59789"/>
    </ligand>
</feature>
<evidence type="ECO:0000256" key="2">
    <source>
        <dbReference type="ARBA" id="ARBA00022552"/>
    </source>
</evidence>
<name>A0A255HC71_9ACTN</name>
<comment type="similarity">
    <text evidence="6">Belongs to the methyltransferase superfamily. RNA methyltransferase RsmG family.</text>
</comment>
<reference evidence="8 9" key="1">
    <citation type="submission" date="2017-07" db="EMBL/GenBank/DDBJ databases">
        <title>Draft whole genome sequences of clinical Proprionibacteriaceae strains.</title>
        <authorList>
            <person name="Bernier A.-M."/>
            <person name="Bernard K."/>
            <person name="Domingo M.-C."/>
        </authorList>
    </citation>
    <scope>NUCLEOTIDE SEQUENCE [LARGE SCALE GENOMIC DNA]</scope>
    <source>
        <strain evidence="8 9">NML 130396</strain>
    </source>
</reference>
<evidence type="ECO:0000256" key="4">
    <source>
        <dbReference type="ARBA" id="ARBA00022679"/>
    </source>
</evidence>
<dbReference type="EMBL" id="NMVQ01000001">
    <property type="protein sequence ID" value="OYO25305.1"/>
    <property type="molecule type" value="Genomic_DNA"/>
</dbReference>
<evidence type="ECO:0000313" key="8">
    <source>
        <dbReference type="EMBL" id="OYO25305.1"/>
    </source>
</evidence>
<keyword evidence="9" id="KW-1185">Reference proteome</keyword>
<organism evidence="8 9">
    <name type="scientific">Enemella dayhoffiae</name>
    <dbReference type="NCBI Taxonomy" id="2016507"/>
    <lineage>
        <taxon>Bacteria</taxon>
        <taxon>Bacillati</taxon>
        <taxon>Actinomycetota</taxon>
        <taxon>Actinomycetes</taxon>
        <taxon>Propionibacteriales</taxon>
        <taxon>Propionibacteriaceae</taxon>
        <taxon>Enemella</taxon>
    </lineage>
</organism>
<dbReference type="Proteomes" id="UP000216311">
    <property type="component" value="Unassembled WGS sequence"/>
</dbReference>
<dbReference type="GO" id="GO:0005829">
    <property type="term" value="C:cytosol"/>
    <property type="evidence" value="ECO:0007669"/>
    <property type="project" value="TreeGrafter"/>
</dbReference>
<evidence type="ECO:0000256" key="3">
    <source>
        <dbReference type="ARBA" id="ARBA00022603"/>
    </source>
</evidence>
<dbReference type="PANTHER" id="PTHR31760:SF0">
    <property type="entry name" value="S-ADENOSYL-L-METHIONINE-DEPENDENT METHYLTRANSFERASES SUPERFAMILY PROTEIN"/>
    <property type="match status" value="1"/>
</dbReference>
<gene>
    <name evidence="6" type="primary">rsmG</name>
    <name evidence="8" type="ORF">CGZ93_02375</name>
</gene>
<evidence type="ECO:0000256" key="5">
    <source>
        <dbReference type="ARBA" id="ARBA00022691"/>
    </source>
</evidence>
<evidence type="ECO:0000256" key="1">
    <source>
        <dbReference type="ARBA" id="ARBA00022490"/>
    </source>
</evidence>
<dbReference type="OrthoDB" id="9808773at2"/>
<sequence>MTQGSEPTSAAEPGSDAGVGAGAGAGDELRVAREVFGDRFELAERYRDLLAAEGIEWGLIGPREVDRLWSRHILNSAALTEVLPTGAEVADIGSGAGLPGIPLALARPDLGITLVEPLQRRVNFLNLAVDKLGITDRVGVIRGRAEDFGGSFDVVTCRAVGPLDRLLRWCVPLLSPTGALIALKGASAADEVRGVEKVLRKQGLRAELLSVRAHPAAEATTAVRVTRS</sequence>
<protein>
    <recommendedName>
        <fullName evidence="6">Ribosomal RNA small subunit methyltransferase G</fullName>
        <ecNumber evidence="6">2.1.1.-</ecNumber>
    </recommendedName>
    <alternativeName>
        <fullName evidence="6">16S rRNA 7-methylguanosine methyltransferase</fullName>
        <shortName evidence="6">16S rRNA m7G methyltransferase</shortName>
    </alternativeName>
</protein>
<dbReference type="GO" id="GO:0070043">
    <property type="term" value="F:rRNA (guanine-N7-)-methyltransferase activity"/>
    <property type="evidence" value="ECO:0007669"/>
    <property type="project" value="UniProtKB-UniRule"/>
</dbReference>
<dbReference type="EC" id="2.1.1.-" evidence="6"/>
<feature type="binding site" evidence="6">
    <location>
        <position position="93"/>
    </location>
    <ligand>
        <name>S-adenosyl-L-methionine</name>
        <dbReference type="ChEBI" id="CHEBI:59789"/>
    </ligand>
</feature>
<dbReference type="NCBIfam" id="TIGR00138">
    <property type="entry name" value="rsmG_gidB"/>
    <property type="match status" value="1"/>
</dbReference>
<dbReference type="Pfam" id="PF02527">
    <property type="entry name" value="GidB"/>
    <property type="match status" value="1"/>
</dbReference>
<evidence type="ECO:0000313" key="9">
    <source>
        <dbReference type="Proteomes" id="UP000216311"/>
    </source>
</evidence>
<keyword evidence="1 6" id="KW-0963">Cytoplasm</keyword>
<dbReference type="CDD" id="cd02440">
    <property type="entry name" value="AdoMet_MTases"/>
    <property type="match status" value="1"/>
</dbReference>
<evidence type="ECO:0000256" key="6">
    <source>
        <dbReference type="HAMAP-Rule" id="MF_00074"/>
    </source>
</evidence>
<feature type="region of interest" description="Disordered" evidence="7">
    <location>
        <begin position="1"/>
        <end position="23"/>
    </location>
</feature>
<dbReference type="RefSeq" id="WP_094362515.1">
    <property type="nucleotide sequence ID" value="NZ_NMVQ01000001.1"/>
</dbReference>
<dbReference type="PANTHER" id="PTHR31760">
    <property type="entry name" value="S-ADENOSYL-L-METHIONINE-DEPENDENT METHYLTRANSFERASES SUPERFAMILY PROTEIN"/>
    <property type="match status" value="1"/>
</dbReference>
<feature type="binding site" evidence="6">
    <location>
        <position position="98"/>
    </location>
    <ligand>
        <name>S-adenosyl-L-methionine</name>
        <dbReference type="ChEBI" id="CHEBI:59789"/>
    </ligand>
</feature>
<dbReference type="InterPro" id="IPR029063">
    <property type="entry name" value="SAM-dependent_MTases_sf"/>
</dbReference>
<dbReference type="Gene3D" id="3.40.50.150">
    <property type="entry name" value="Vaccinia Virus protein VP39"/>
    <property type="match status" value="1"/>
</dbReference>
<comment type="subcellular location">
    <subcellularLocation>
        <location evidence="6">Cytoplasm</location>
    </subcellularLocation>
</comment>
<proteinExistence type="inferred from homology"/>
<evidence type="ECO:0000256" key="7">
    <source>
        <dbReference type="SAM" id="MobiDB-lite"/>
    </source>
</evidence>
<comment type="caution">
    <text evidence="8">The sequence shown here is derived from an EMBL/GenBank/DDBJ whole genome shotgun (WGS) entry which is preliminary data.</text>
</comment>
<dbReference type="HAMAP" id="MF_00074">
    <property type="entry name" value="16SrRNA_methyltr_G"/>
    <property type="match status" value="1"/>
</dbReference>
<keyword evidence="3 6" id="KW-0489">Methyltransferase</keyword>
<dbReference type="InterPro" id="IPR003682">
    <property type="entry name" value="rRNA_ssu_MeTfrase_G"/>
</dbReference>
<keyword evidence="5 6" id="KW-0949">S-adenosyl-L-methionine</keyword>
<keyword evidence="4 6" id="KW-0808">Transferase</keyword>